<protein>
    <submittedName>
        <fullName evidence="2">Uncharacterized protein</fullName>
    </submittedName>
</protein>
<gene>
    <name evidence="2" type="ORF">BO78DRAFT_94665</name>
</gene>
<keyword evidence="3" id="KW-1185">Reference proteome</keyword>
<name>A0A319ETK3_ASPSB</name>
<organism evidence="2 3">
    <name type="scientific">Aspergillus sclerotiicarbonarius (strain CBS 121057 / IBT 28362)</name>
    <dbReference type="NCBI Taxonomy" id="1448318"/>
    <lineage>
        <taxon>Eukaryota</taxon>
        <taxon>Fungi</taxon>
        <taxon>Dikarya</taxon>
        <taxon>Ascomycota</taxon>
        <taxon>Pezizomycotina</taxon>
        <taxon>Eurotiomycetes</taxon>
        <taxon>Eurotiomycetidae</taxon>
        <taxon>Eurotiales</taxon>
        <taxon>Aspergillaceae</taxon>
        <taxon>Aspergillus</taxon>
        <taxon>Aspergillus subgen. Circumdati</taxon>
    </lineage>
</organism>
<evidence type="ECO:0000313" key="2">
    <source>
        <dbReference type="EMBL" id="PYI07294.1"/>
    </source>
</evidence>
<accession>A0A319ETK3</accession>
<evidence type="ECO:0000256" key="1">
    <source>
        <dbReference type="SAM" id="MobiDB-lite"/>
    </source>
</evidence>
<sequence>MVIKKPSRSQGKQRHLSVSQFHKIFRCISPSLSQSPFSLIWFACPFRGLPFWVPLRRSQVQGEKKKEKRKKGKRKKRSPQPGATGKLVQEQTNRGSEARWGTSAEGPRDDIKAKRKGKQRRNRNNKQNNSRVIYIPVKLFLLLEETPLSVATRPICREKSKPPRYRLQKRFSSTHRDNCTSSQQL</sequence>
<feature type="compositionally biased region" description="Basic residues" evidence="1">
    <location>
        <begin position="113"/>
        <end position="124"/>
    </location>
</feature>
<feature type="compositionally biased region" description="Basic residues" evidence="1">
    <location>
        <begin position="66"/>
        <end position="78"/>
    </location>
</feature>
<proteinExistence type="predicted"/>
<reference evidence="2 3" key="1">
    <citation type="submission" date="2018-02" db="EMBL/GenBank/DDBJ databases">
        <title>The genomes of Aspergillus section Nigri reveals drivers in fungal speciation.</title>
        <authorList>
            <consortium name="DOE Joint Genome Institute"/>
            <person name="Vesth T.C."/>
            <person name="Nybo J."/>
            <person name="Theobald S."/>
            <person name="Brandl J."/>
            <person name="Frisvad J.C."/>
            <person name="Nielsen K.F."/>
            <person name="Lyhne E.K."/>
            <person name="Kogle M.E."/>
            <person name="Kuo A."/>
            <person name="Riley R."/>
            <person name="Clum A."/>
            <person name="Nolan M."/>
            <person name="Lipzen A."/>
            <person name="Salamov A."/>
            <person name="Henrissat B."/>
            <person name="Wiebenga A."/>
            <person name="De vries R.P."/>
            <person name="Grigoriev I.V."/>
            <person name="Mortensen U.H."/>
            <person name="Andersen M.R."/>
            <person name="Baker S.E."/>
        </authorList>
    </citation>
    <scope>NUCLEOTIDE SEQUENCE [LARGE SCALE GENOMIC DNA]</scope>
    <source>
        <strain evidence="2 3">CBS 121057</strain>
    </source>
</reference>
<dbReference type="Proteomes" id="UP000248423">
    <property type="component" value="Unassembled WGS sequence"/>
</dbReference>
<evidence type="ECO:0000313" key="3">
    <source>
        <dbReference type="Proteomes" id="UP000248423"/>
    </source>
</evidence>
<dbReference type="VEuPathDB" id="FungiDB:BO78DRAFT_94665"/>
<dbReference type="AlphaFoldDB" id="A0A319ETK3"/>
<dbReference type="EMBL" id="KZ826343">
    <property type="protein sequence ID" value="PYI07294.1"/>
    <property type="molecule type" value="Genomic_DNA"/>
</dbReference>
<feature type="region of interest" description="Disordered" evidence="1">
    <location>
        <begin position="60"/>
        <end position="127"/>
    </location>
</feature>